<organism evidence="2">
    <name type="scientific">Caudovirales sp. ct7Ux15</name>
    <dbReference type="NCBI Taxonomy" id="2826767"/>
    <lineage>
        <taxon>Viruses</taxon>
        <taxon>Duplodnaviria</taxon>
        <taxon>Heunggongvirae</taxon>
        <taxon>Uroviricota</taxon>
        <taxon>Caudoviricetes</taxon>
    </lineage>
</organism>
<dbReference type="InterPro" id="IPR051083">
    <property type="entry name" value="GrpII_Intron_Splice-Mob/Def"/>
</dbReference>
<accession>A0A8S5N3V7</accession>
<protein>
    <recommendedName>
        <fullName evidence="1">Reverse transcriptase domain-containing protein</fullName>
    </recommendedName>
</protein>
<dbReference type="SUPFAM" id="SSF56672">
    <property type="entry name" value="DNA/RNA polymerases"/>
    <property type="match status" value="1"/>
</dbReference>
<evidence type="ECO:0000313" key="2">
    <source>
        <dbReference type="EMBL" id="DAD89297.1"/>
    </source>
</evidence>
<dbReference type="PANTHER" id="PTHR34047:SF8">
    <property type="entry name" value="PROTEIN YKFC"/>
    <property type="match status" value="1"/>
</dbReference>
<evidence type="ECO:0000259" key="1">
    <source>
        <dbReference type="PROSITE" id="PS50878"/>
    </source>
</evidence>
<reference evidence="2" key="1">
    <citation type="journal article" date="2021" name="Proc. Natl. Acad. Sci. U.S.A.">
        <title>A Catalog of Tens of Thousands of Viruses from Human Metagenomes Reveals Hidden Associations with Chronic Diseases.</title>
        <authorList>
            <person name="Tisza M.J."/>
            <person name="Buck C.B."/>
        </authorList>
    </citation>
    <scope>NUCLEOTIDE SEQUENCE</scope>
    <source>
        <strain evidence="2">Ct7Ux15</strain>
    </source>
</reference>
<sequence length="374" mass="44066">MQGAEFEQVYDFGNLYAGFLKARRGKRHKPSVAKFEANLLEALCLLSEMLKTKTYRPSDYFVFKVYEPKERIVMTNAFKDKVVQHSLCDNILEPTFSKAFIRDNYASQSGRGTHDGLYRLEEFMRSYYFTRKANAERERRAAGLPPPGPEEVRHYSDGWVLKCDISKYFYSIQHEPLKQMTRKYIKDPDILWLVDLIVDSTENPGIPIGNQTSQWFAVMYLSGMDHFIKEKLGIRYYGRYMDDFYLIHEDKAYLQYCRGEIERYVARLGLRMNKKTNIFPLRNGIDFLGFHTYLTESGKIIRKVRRSSKSNAQRKLKKQRGLLDREKISLSDIEQSYGSWRSHAVKGNCYHLIQKTDSLFQNLFKESEKQWPKV</sequence>
<dbReference type="EMBL" id="BK015058">
    <property type="protein sequence ID" value="DAD89297.1"/>
    <property type="molecule type" value="Genomic_DNA"/>
</dbReference>
<proteinExistence type="predicted"/>
<name>A0A8S5N3V7_9CAUD</name>
<dbReference type="Pfam" id="PF00078">
    <property type="entry name" value="RVT_1"/>
    <property type="match status" value="1"/>
</dbReference>
<dbReference type="InterPro" id="IPR043502">
    <property type="entry name" value="DNA/RNA_pol_sf"/>
</dbReference>
<feature type="domain" description="Reverse transcriptase" evidence="1">
    <location>
        <begin position="1"/>
        <end position="292"/>
    </location>
</feature>
<dbReference type="InterPro" id="IPR000477">
    <property type="entry name" value="RT_dom"/>
</dbReference>
<dbReference type="PANTHER" id="PTHR34047">
    <property type="entry name" value="NUCLEAR INTRON MATURASE 1, MITOCHONDRIAL-RELATED"/>
    <property type="match status" value="1"/>
</dbReference>
<dbReference type="CDD" id="cd01646">
    <property type="entry name" value="RT_Bac_retron_I"/>
    <property type="match status" value="1"/>
</dbReference>
<dbReference type="PROSITE" id="PS50878">
    <property type="entry name" value="RT_POL"/>
    <property type="match status" value="1"/>
</dbReference>